<dbReference type="PANTHER" id="PTHR47619">
    <property type="entry name" value="METALLO-HYDROLASE YYCJ-RELATED"/>
    <property type="match status" value="1"/>
</dbReference>
<dbReference type="OrthoDB" id="9781189at2"/>
<proteinExistence type="predicted"/>
<gene>
    <name evidence="2" type="ORF">EQM13_17800</name>
</gene>
<name>A0A410QHS3_9FIRM</name>
<dbReference type="Proteomes" id="UP000287969">
    <property type="component" value="Chromosome"/>
</dbReference>
<dbReference type="SUPFAM" id="SSF56281">
    <property type="entry name" value="Metallo-hydrolase/oxidoreductase"/>
    <property type="match status" value="1"/>
</dbReference>
<dbReference type="AlphaFoldDB" id="A0A410QHS3"/>
<dbReference type="EMBL" id="CP035282">
    <property type="protein sequence ID" value="QAT63513.1"/>
    <property type="molecule type" value="Genomic_DNA"/>
</dbReference>
<dbReference type="PANTHER" id="PTHR47619:SF1">
    <property type="entry name" value="EXODEOXYRIBONUCLEASE WALJ"/>
    <property type="match status" value="1"/>
</dbReference>
<protein>
    <submittedName>
        <fullName evidence="2">MBL fold metallo-hydrolase</fullName>
    </submittedName>
</protein>
<sequence length="262" mass="29771">MKFCSLSSGSSGNCQYVETENLRILIDAGFSGKRIEELLSSIGVNPSTIDCIFVTHEHVDHIKGIGILSRRYDIPIYANEKTWISMDGELGKLKDENIKVFETGEEFQLKDLDFCTFSTSHDAVDPVGYCIYNKKTKISIITDTGWVNDNMKEKIRDSQLYLIESNHDIKMLKEGKYPWPLKQRILSKKGHLSNEAAGITLKEVLKGEREVVLLGHLSKENNIPLLAYNTVKNIIESTGINIHKDIILDLTYRDRTTKVYNL</sequence>
<keyword evidence="3" id="KW-1185">Reference proteome</keyword>
<evidence type="ECO:0000313" key="3">
    <source>
        <dbReference type="Proteomes" id="UP000287969"/>
    </source>
</evidence>
<dbReference type="GO" id="GO:0016787">
    <property type="term" value="F:hydrolase activity"/>
    <property type="evidence" value="ECO:0007669"/>
    <property type="project" value="UniProtKB-KW"/>
</dbReference>
<dbReference type="Pfam" id="PF12706">
    <property type="entry name" value="Lactamase_B_2"/>
    <property type="match status" value="1"/>
</dbReference>
<dbReference type="KEGG" id="spoa:EQM13_17800"/>
<dbReference type="InterPro" id="IPR001279">
    <property type="entry name" value="Metallo-B-lactamas"/>
</dbReference>
<keyword evidence="2" id="KW-0378">Hydrolase</keyword>
<reference evidence="3" key="1">
    <citation type="submission" date="2019-01" db="EMBL/GenBank/DDBJ databases">
        <title>Draft genomes of a novel of Sporanaerobacter strains.</title>
        <authorList>
            <person name="Ma S."/>
        </authorList>
    </citation>
    <scope>NUCLEOTIDE SEQUENCE [LARGE SCALE GENOMIC DNA]</scope>
    <source>
        <strain evidence="3">NJN-17</strain>
    </source>
</reference>
<dbReference type="Gene3D" id="3.60.15.10">
    <property type="entry name" value="Ribonuclease Z/Hydroxyacylglutathione hydrolase-like"/>
    <property type="match status" value="1"/>
</dbReference>
<dbReference type="SMART" id="SM00849">
    <property type="entry name" value="Lactamase_B"/>
    <property type="match status" value="1"/>
</dbReference>
<feature type="domain" description="Metallo-beta-lactamase" evidence="1">
    <location>
        <begin position="11"/>
        <end position="191"/>
    </location>
</feature>
<dbReference type="InterPro" id="IPR036866">
    <property type="entry name" value="RibonucZ/Hydroxyglut_hydro"/>
</dbReference>
<organism evidence="2 3">
    <name type="scientific">Acidilutibacter cellobiosedens</name>
    <dbReference type="NCBI Taxonomy" id="2507161"/>
    <lineage>
        <taxon>Bacteria</taxon>
        <taxon>Bacillati</taxon>
        <taxon>Bacillota</taxon>
        <taxon>Tissierellia</taxon>
        <taxon>Tissierellales</taxon>
        <taxon>Acidilutibacteraceae</taxon>
        <taxon>Acidilutibacter</taxon>
    </lineage>
</organism>
<dbReference type="InterPro" id="IPR052533">
    <property type="entry name" value="WalJ/YycJ-like"/>
</dbReference>
<accession>A0A410QHS3</accession>
<evidence type="ECO:0000313" key="2">
    <source>
        <dbReference type="EMBL" id="QAT63513.1"/>
    </source>
</evidence>
<evidence type="ECO:0000259" key="1">
    <source>
        <dbReference type="SMART" id="SM00849"/>
    </source>
</evidence>